<evidence type="ECO:0000256" key="1">
    <source>
        <dbReference type="ARBA" id="ARBA00006484"/>
    </source>
</evidence>
<dbReference type="PRINTS" id="PR00081">
    <property type="entry name" value="GDHRDH"/>
</dbReference>
<dbReference type="NCBIfam" id="NF005489">
    <property type="entry name" value="PRK07102.1"/>
    <property type="match status" value="1"/>
</dbReference>
<name>A0A1C3Y1L1_9HYPH</name>
<comment type="similarity">
    <text evidence="1">Belongs to the short-chain dehydrogenases/reductases (SDR) family.</text>
</comment>
<dbReference type="InterPro" id="IPR036291">
    <property type="entry name" value="NAD(P)-bd_dom_sf"/>
</dbReference>
<reference evidence="3 4" key="1">
    <citation type="submission" date="2016-08" db="EMBL/GenBank/DDBJ databases">
        <authorList>
            <person name="Seilhamer J.J."/>
        </authorList>
    </citation>
    <scope>NUCLEOTIDE SEQUENCE [LARGE SCALE GENOMIC DNA]</scope>
    <source>
        <strain evidence="3 4">HBR26</strain>
    </source>
</reference>
<dbReference type="STRING" id="1138170.GA0061105_104274"/>
<dbReference type="AlphaFoldDB" id="A0A1C3Y1L1"/>
<dbReference type="CDD" id="cd05233">
    <property type="entry name" value="SDR_c"/>
    <property type="match status" value="1"/>
</dbReference>
<dbReference type="PANTHER" id="PTHR44196">
    <property type="entry name" value="DEHYDROGENASE/REDUCTASE SDR FAMILY MEMBER 7B"/>
    <property type="match status" value="1"/>
</dbReference>
<dbReference type="Gene3D" id="3.40.50.720">
    <property type="entry name" value="NAD(P)-binding Rossmann-like Domain"/>
    <property type="match status" value="1"/>
</dbReference>
<keyword evidence="2" id="KW-0560">Oxidoreductase</keyword>
<proteinExistence type="inferred from homology"/>
<dbReference type="InterPro" id="IPR020904">
    <property type="entry name" value="Sc_DH/Rdtase_CS"/>
</dbReference>
<dbReference type="Pfam" id="PF00106">
    <property type="entry name" value="adh_short"/>
    <property type="match status" value="1"/>
</dbReference>
<accession>A0A1C3Y1L1</accession>
<dbReference type="GO" id="GO:0016020">
    <property type="term" value="C:membrane"/>
    <property type="evidence" value="ECO:0007669"/>
    <property type="project" value="TreeGrafter"/>
</dbReference>
<sequence>MKGIGKTLLLIGATSDIGRATALIYAEAGWDVLLVGRRRVAVQREADDISARTGAHVMVHELDILATSRFEEFMSSISALPETAVCVVGDLGEQFRAEQDLEHAATVMRTNFEGPALLIGLLAERFAARGSGTIVGISSVAGERGRASNYVYGAAKAGLTAFLSGLRNRLSRSGVRVLTVKPGFVRTRMTDGMKLPPLLTAEPREVAQKIFAAAEGGRGGDVVYVRAIWRPLMTMIRSIPEPIFKRLRL</sequence>
<dbReference type="GO" id="GO:0016491">
    <property type="term" value="F:oxidoreductase activity"/>
    <property type="evidence" value="ECO:0007669"/>
    <property type="project" value="UniProtKB-KW"/>
</dbReference>
<dbReference type="EMBL" id="FMAJ01000004">
    <property type="protein sequence ID" value="SCB58348.1"/>
    <property type="molecule type" value="Genomic_DNA"/>
</dbReference>
<dbReference type="Proteomes" id="UP000198723">
    <property type="component" value="Unassembled WGS sequence"/>
</dbReference>
<evidence type="ECO:0000256" key="2">
    <source>
        <dbReference type="ARBA" id="ARBA00023002"/>
    </source>
</evidence>
<dbReference type="PANTHER" id="PTHR44196:SF1">
    <property type="entry name" value="DEHYDROGENASE_REDUCTASE SDR FAMILY MEMBER 7B"/>
    <property type="match status" value="1"/>
</dbReference>
<dbReference type="PROSITE" id="PS00061">
    <property type="entry name" value="ADH_SHORT"/>
    <property type="match status" value="1"/>
</dbReference>
<dbReference type="InterPro" id="IPR002347">
    <property type="entry name" value="SDR_fam"/>
</dbReference>
<evidence type="ECO:0000313" key="3">
    <source>
        <dbReference type="EMBL" id="SCB58348.1"/>
    </source>
</evidence>
<dbReference type="RefSeq" id="WP_092750183.1">
    <property type="nucleotide sequence ID" value="NZ_FMAJ01000004.1"/>
</dbReference>
<protein>
    <recommendedName>
        <fullName evidence="5">Short-chain dehydrogenase</fullName>
    </recommendedName>
</protein>
<evidence type="ECO:0000313" key="4">
    <source>
        <dbReference type="Proteomes" id="UP000198723"/>
    </source>
</evidence>
<evidence type="ECO:0008006" key="5">
    <source>
        <dbReference type="Google" id="ProtNLM"/>
    </source>
</evidence>
<gene>
    <name evidence="3" type="ORF">GA0061105_104274</name>
</gene>
<organism evidence="3 4">
    <name type="scientific">Rhizobium aethiopicum</name>
    <dbReference type="NCBI Taxonomy" id="1138170"/>
    <lineage>
        <taxon>Bacteria</taxon>
        <taxon>Pseudomonadati</taxon>
        <taxon>Pseudomonadota</taxon>
        <taxon>Alphaproteobacteria</taxon>
        <taxon>Hyphomicrobiales</taxon>
        <taxon>Rhizobiaceae</taxon>
        <taxon>Rhizobium/Agrobacterium group</taxon>
        <taxon>Rhizobium</taxon>
    </lineage>
</organism>
<dbReference type="SUPFAM" id="SSF51735">
    <property type="entry name" value="NAD(P)-binding Rossmann-fold domains"/>
    <property type="match status" value="1"/>
</dbReference>